<dbReference type="EMBL" id="CP036272">
    <property type="protein sequence ID" value="QDT59950.1"/>
    <property type="molecule type" value="Genomic_DNA"/>
</dbReference>
<accession>A0A517SV15</accession>
<name>A0A517SV15_9BACT</name>
<evidence type="ECO:0000313" key="1">
    <source>
        <dbReference type="EMBL" id="QDT59950.1"/>
    </source>
</evidence>
<protein>
    <recommendedName>
        <fullName evidence="3">Integrase SAM-like N-terminal domain-containing protein</fullName>
    </recommendedName>
</protein>
<proteinExistence type="predicted"/>
<evidence type="ECO:0008006" key="3">
    <source>
        <dbReference type="Google" id="ProtNLM"/>
    </source>
</evidence>
<reference evidence="1 2" key="1">
    <citation type="submission" date="2019-02" db="EMBL/GenBank/DDBJ databases">
        <title>Deep-cultivation of Planctomycetes and their phenomic and genomic characterization uncovers novel biology.</title>
        <authorList>
            <person name="Wiegand S."/>
            <person name="Jogler M."/>
            <person name="Boedeker C."/>
            <person name="Pinto D."/>
            <person name="Vollmers J."/>
            <person name="Rivas-Marin E."/>
            <person name="Kohn T."/>
            <person name="Peeters S.H."/>
            <person name="Heuer A."/>
            <person name="Rast P."/>
            <person name="Oberbeckmann S."/>
            <person name="Bunk B."/>
            <person name="Jeske O."/>
            <person name="Meyerdierks A."/>
            <person name="Storesund J.E."/>
            <person name="Kallscheuer N."/>
            <person name="Luecker S."/>
            <person name="Lage O.M."/>
            <person name="Pohl T."/>
            <person name="Merkel B.J."/>
            <person name="Hornburger P."/>
            <person name="Mueller R.-W."/>
            <person name="Bruemmer F."/>
            <person name="Labrenz M."/>
            <person name="Spormann A.M."/>
            <person name="Op den Camp H."/>
            <person name="Overmann J."/>
            <person name="Amann R."/>
            <person name="Jetten M.S.M."/>
            <person name="Mascher T."/>
            <person name="Medema M.H."/>
            <person name="Devos D.P."/>
            <person name="Kaster A.-K."/>
            <person name="Ovreas L."/>
            <person name="Rohde M."/>
            <person name="Galperin M.Y."/>
            <person name="Jogler C."/>
        </authorList>
    </citation>
    <scope>NUCLEOTIDE SEQUENCE [LARGE SCALE GENOMIC DNA]</scope>
    <source>
        <strain evidence="1 2">SV_7m_r</strain>
    </source>
</reference>
<keyword evidence="2" id="KW-1185">Reference proteome</keyword>
<organism evidence="1 2">
    <name type="scientific">Stieleria bergensis</name>
    <dbReference type="NCBI Taxonomy" id="2528025"/>
    <lineage>
        <taxon>Bacteria</taxon>
        <taxon>Pseudomonadati</taxon>
        <taxon>Planctomycetota</taxon>
        <taxon>Planctomycetia</taxon>
        <taxon>Pirellulales</taxon>
        <taxon>Pirellulaceae</taxon>
        <taxon>Stieleria</taxon>
    </lineage>
</organism>
<dbReference type="AlphaFoldDB" id="A0A517SV15"/>
<evidence type="ECO:0000313" key="2">
    <source>
        <dbReference type="Proteomes" id="UP000315003"/>
    </source>
</evidence>
<dbReference type="Proteomes" id="UP000315003">
    <property type="component" value="Chromosome"/>
</dbReference>
<gene>
    <name evidence="1" type="ORF">SV7mr_24640</name>
</gene>
<sequence length="126" mass="14032">MMSHKKRSCPVTKRLAEDMTIRNMAQNTIDAYTYHVRCFGNFIQKPLDSVLDGDAPYAAHPMLPARSARQSYGTIARAGTVDAFDRRVRSPLVLAYPTAAVDQITMFWRLESFEAKALPSGDGGLH</sequence>
<dbReference type="RefSeq" id="WP_419188523.1">
    <property type="nucleotide sequence ID" value="NZ_CP036272.1"/>
</dbReference>